<dbReference type="EMBL" id="GL832959">
    <property type="protein sequence ID" value="EGD81824.1"/>
    <property type="molecule type" value="Genomic_DNA"/>
</dbReference>
<evidence type="ECO:0000256" key="8">
    <source>
        <dbReference type="ARBA" id="ARBA00022723"/>
    </source>
</evidence>
<dbReference type="Gene3D" id="3.90.550.10">
    <property type="entry name" value="Spore Coat Polysaccharide Biosynthesis Protein SpsA, Chain A"/>
    <property type="match status" value="1"/>
</dbReference>
<dbReference type="InParanoid" id="F2U2H2"/>
<evidence type="ECO:0000256" key="15">
    <source>
        <dbReference type="ARBA" id="ARBA00023211"/>
    </source>
</evidence>
<keyword evidence="14" id="KW-1015">Disulfide bond</keyword>
<dbReference type="GeneID" id="16077620"/>
<dbReference type="GO" id="GO:0046872">
    <property type="term" value="F:metal ion binding"/>
    <property type="evidence" value="ECO:0007669"/>
    <property type="project" value="UniProtKB-KW"/>
</dbReference>
<evidence type="ECO:0000256" key="14">
    <source>
        <dbReference type="ARBA" id="ARBA00023157"/>
    </source>
</evidence>
<dbReference type="OMA" id="DLKFHPD"/>
<protein>
    <recommendedName>
        <fullName evidence="18">Ricin B lectin domain-containing protein</fullName>
    </recommendedName>
</protein>
<accession>F2U2H2</accession>
<keyword evidence="7" id="KW-0812">Transmembrane</keyword>
<feature type="domain" description="Ricin B lectin" evidence="18">
    <location>
        <begin position="470"/>
        <end position="598"/>
    </location>
</feature>
<dbReference type="Gene3D" id="2.80.10.50">
    <property type="match status" value="1"/>
</dbReference>
<proteinExistence type="inferred from homology"/>
<dbReference type="SMART" id="SM00458">
    <property type="entry name" value="RICIN"/>
    <property type="match status" value="1"/>
</dbReference>
<evidence type="ECO:0000259" key="18">
    <source>
        <dbReference type="SMART" id="SM00458"/>
    </source>
</evidence>
<dbReference type="GO" id="GO:0004653">
    <property type="term" value="F:polypeptide N-acetylgalactosaminyltransferase activity"/>
    <property type="evidence" value="ECO:0007669"/>
    <property type="project" value="TreeGrafter"/>
</dbReference>
<dbReference type="PANTHER" id="PTHR11675:SF119">
    <property type="entry name" value="POLYPEPTIDE N-ACETYLGALACTOSAMINYLTRANSFERASE 2"/>
    <property type="match status" value="1"/>
</dbReference>
<dbReference type="PANTHER" id="PTHR11675">
    <property type="entry name" value="N-ACETYLGALACTOSAMINYLTRANSFERASE"/>
    <property type="match status" value="1"/>
</dbReference>
<evidence type="ECO:0000256" key="4">
    <source>
        <dbReference type="ARBA" id="ARBA00005680"/>
    </source>
</evidence>
<keyword evidence="16" id="KW-0175">Coiled coil</keyword>
<evidence type="ECO:0000256" key="11">
    <source>
        <dbReference type="ARBA" id="ARBA00022989"/>
    </source>
</evidence>
<dbReference type="AlphaFoldDB" id="F2U2H2"/>
<dbReference type="FunCoup" id="F2U2H2">
    <property type="interactions" value="351"/>
</dbReference>
<feature type="region of interest" description="Disordered" evidence="17">
    <location>
        <begin position="38"/>
        <end position="61"/>
    </location>
</feature>
<evidence type="ECO:0000256" key="6">
    <source>
        <dbReference type="ARBA" id="ARBA00022679"/>
    </source>
</evidence>
<comment type="similarity">
    <text evidence="4">Belongs to the glycosyltransferase 2 family. GalNAc-T subfamily.</text>
</comment>
<keyword evidence="10" id="KW-0735">Signal-anchor</keyword>
<keyword evidence="15" id="KW-0464">Manganese</keyword>
<keyword evidence="6" id="KW-0808">Transferase</keyword>
<keyword evidence="13" id="KW-0472">Membrane</keyword>
<feature type="coiled-coil region" evidence="16">
    <location>
        <begin position="63"/>
        <end position="114"/>
    </location>
</feature>
<dbReference type="KEGG" id="sre:PTSG_02538"/>
<evidence type="ECO:0000256" key="2">
    <source>
        <dbReference type="ARBA" id="ARBA00004323"/>
    </source>
</evidence>
<dbReference type="InterPro" id="IPR045885">
    <property type="entry name" value="GalNAc-T"/>
</dbReference>
<dbReference type="eggNOG" id="KOG3736">
    <property type="taxonomic scope" value="Eukaryota"/>
</dbReference>
<evidence type="ECO:0000313" key="19">
    <source>
        <dbReference type="EMBL" id="EGD81824.1"/>
    </source>
</evidence>
<dbReference type="InterPro" id="IPR029044">
    <property type="entry name" value="Nucleotide-diphossugar_trans"/>
</dbReference>
<keyword evidence="12" id="KW-0333">Golgi apparatus</keyword>
<evidence type="ECO:0000256" key="10">
    <source>
        <dbReference type="ARBA" id="ARBA00022968"/>
    </source>
</evidence>
<dbReference type="InterPro" id="IPR001173">
    <property type="entry name" value="Glyco_trans_2-like"/>
</dbReference>
<dbReference type="CDD" id="cd02510">
    <property type="entry name" value="pp-GalNAc-T"/>
    <property type="match status" value="1"/>
</dbReference>
<dbReference type="SUPFAM" id="SSF53448">
    <property type="entry name" value="Nucleotide-diphospho-sugar transferases"/>
    <property type="match status" value="1"/>
</dbReference>
<dbReference type="OrthoDB" id="330637at2759"/>
<keyword evidence="20" id="KW-1185">Reference proteome</keyword>
<dbReference type="Pfam" id="PF00652">
    <property type="entry name" value="Ricin_B_lectin"/>
    <property type="match status" value="1"/>
</dbReference>
<evidence type="ECO:0000256" key="17">
    <source>
        <dbReference type="SAM" id="MobiDB-lite"/>
    </source>
</evidence>
<comment type="cofactor">
    <cofactor evidence="1">
        <name>Mn(2+)</name>
        <dbReference type="ChEBI" id="CHEBI:29035"/>
    </cofactor>
</comment>
<keyword evidence="5" id="KW-0328">Glycosyltransferase</keyword>
<evidence type="ECO:0000256" key="9">
    <source>
        <dbReference type="ARBA" id="ARBA00022734"/>
    </source>
</evidence>
<dbReference type="FunFam" id="3.90.550.10:FF:000021">
    <property type="entry name" value="Polypeptide N-acetylgalactosaminyltransferase"/>
    <property type="match status" value="1"/>
</dbReference>
<evidence type="ECO:0000256" key="5">
    <source>
        <dbReference type="ARBA" id="ARBA00022676"/>
    </source>
</evidence>
<gene>
    <name evidence="19" type="ORF">PTSG_02538</name>
</gene>
<dbReference type="InterPro" id="IPR000772">
    <property type="entry name" value="Ricin_B_lectin"/>
</dbReference>
<dbReference type="GO" id="GO:0006493">
    <property type="term" value="P:protein O-linked glycosylation"/>
    <property type="evidence" value="ECO:0007669"/>
    <property type="project" value="TreeGrafter"/>
</dbReference>
<keyword evidence="8" id="KW-0479">Metal-binding</keyword>
<evidence type="ECO:0000256" key="16">
    <source>
        <dbReference type="SAM" id="Coils"/>
    </source>
</evidence>
<dbReference type="Pfam" id="PF00535">
    <property type="entry name" value="Glycos_transf_2"/>
    <property type="match status" value="1"/>
</dbReference>
<dbReference type="PROSITE" id="PS50231">
    <property type="entry name" value="RICIN_B_LECTIN"/>
    <property type="match status" value="1"/>
</dbReference>
<dbReference type="GO" id="GO:0000139">
    <property type="term" value="C:Golgi membrane"/>
    <property type="evidence" value="ECO:0007669"/>
    <property type="project" value="UniProtKB-SubCell"/>
</dbReference>
<keyword evidence="9" id="KW-0430">Lectin</keyword>
<evidence type="ECO:0000313" key="20">
    <source>
        <dbReference type="Proteomes" id="UP000007799"/>
    </source>
</evidence>
<evidence type="ECO:0000256" key="12">
    <source>
        <dbReference type="ARBA" id="ARBA00023034"/>
    </source>
</evidence>
<name>F2U2H2_SALR5</name>
<dbReference type="GO" id="GO:0030246">
    <property type="term" value="F:carbohydrate binding"/>
    <property type="evidence" value="ECO:0007669"/>
    <property type="project" value="UniProtKB-KW"/>
</dbReference>
<comment type="pathway">
    <text evidence="3">Protein modification; protein glycosylation.</text>
</comment>
<comment type="subcellular location">
    <subcellularLocation>
        <location evidence="2">Golgi apparatus membrane</location>
        <topology evidence="2">Single-pass type II membrane protein</topology>
    </subcellularLocation>
</comment>
<sequence>MRVVSRLWALCRRTRPTDIVIGVAVLLFLAHVASVKREPATEAPPWKPPPPRRVLPLGNDPHDQQVQQQLQEQMEESERLLDQAREHKSSTVDRELYLSTLKQSEEEVKQEQDEGWKRNNFNQYISDRISLHRPIKDTRHAMCKDRTYPLDKLPDTTVIIPFHNEARTTLLRTVWSILDRSPPSLINEILLIDDASTMEHLKAPLDEELATIPKTRVLRLSERSGLIRAKVFGAEQAKGKVVTFLDSHCECNVGWLEPLLERIYLDRTTVVTPVIDNIDKKTFAYTGSPTVITRGIFTWSLTFSWLDLPWFEQKKRKDPIAPLPSPTMAGGLFSMDREYFFEIGSYDMGMDVWGGENLEISFRIWQCGGTLEFIPCSRVGHVYRDFHPYKFPSGAVQTINKNLNRVAEVWMDEYKELYYGVRPHHRAIGTGDISDRLELRKKLNCKPFKWYLDNVFPDMMVPLPENLLGKGAVKNAATNMCLDSLSSREVDMKAGLYPCANGKSENQMFYFTTKYGEIRREGTFGARCLDFAGGKPGSTLSMYGCHLMKGNQEWKRSGKQIVHAASKLCLEAAVNGNDRKLIVNTCDSNNANQEWTFTEYDPGA</sequence>
<evidence type="ECO:0000256" key="13">
    <source>
        <dbReference type="ARBA" id="ARBA00023136"/>
    </source>
</evidence>
<organism evidence="19 20">
    <name type="scientific">Salpingoeca rosetta (strain ATCC 50818 / BSB-021)</name>
    <dbReference type="NCBI Taxonomy" id="946362"/>
    <lineage>
        <taxon>Eukaryota</taxon>
        <taxon>Choanoflagellata</taxon>
        <taxon>Craspedida</taxon>
        <taxon>Salpingoecidae</taxon>
        <taxon>Salpingoeca</taxon>
    </lineage>
</organism>
<keyword evidence="11" id="KW-1133">Transmembrane helix</keyword>
<dbReference type="InterPro" id="IPR035992">
    <property type="entry name" value="Ricin_B-like_lectins"/>
</dbReference>
<evidence type="ECO:0000256" key="7">
    <source>
        <dbReference type="ARBA" id="ARBA00022692"/>
    </source>
</evidence>
<dbReference type="RefSeq" id="XP_004997028.1">
    <property type="nucleotide sequence ID" value="XM_004996971.1"/>
</dbReference>
<dbReference type="SUPFAM" id="SSF50370">
    <property type="entry name" value="Ricin B-like lectins"/>
    <property type="match status" value="1"/>
</dbReference>
<dbReference type="CDD" id="cd23462">
    <property type="entry name" value="beta-trefoil_Ricin_Pgant9-like"/>
    <property type="match status" value="1"/>
</dbReference>
<reference evidence="19" key="1">
    <citation type="submission" date="2009-08" db="EMBL/GenBank/DDBJ databases">
        <title>Annotation of Salpingoeca rosetta.</title>
        <authorList>
            <consortium name="The Broad Institute Genome Sequencing Platform"/>
            <person name="Russ C."/>
            <person name="Cuomo C."/>
            <person name="Burger G."/>
            <person name="Gray M.W."/>
            <person name="Holland P.W.H."/>
            <person name="King N."/>
            <person name="Lang F.B.F."/>
            <person name="Roger A.J."/>
            <person name="Ruiz-Trillo I."/>
            <person name="Young S.K."/>
            <person name="Zeng Q."/>
            <person name="Gargeya S."/>
            <person name="Alvarado L."/>
            <person name="Berlin A."/>
            <person name="Chapman S.B."/>
            <person name="Chen Z."/>
            <person name="Freedman E."/>
            <person name="Gellesch M."/>
            <person name="Goldberg J."/>
            <person name="Griggs A."/>
            <person name="Gujja S."/>
            <person name="Heilman E."/>
            <person name="Heiman D."/>
            <person name="Howarth C."/>
            <person name="Mehta T."/>
            <person name="Neiman D."/>
            <person name="Pearson M."/>
            <person name="Roberts A."/>
            <person name="Saif S."/>
            <person name="Shea T."/>
            <person name="Shenoy N."/>
            <person name="Sisk P."/>
            <person name="Stolte C."/>
            <person name="Sykes S."/>
            <person name="White J."/>
            <person name="Yandava C."/>
            <person name="Haas B."/>
            <person name="Nusbaum C."/>
            <person name="Birren B."/>
        </authorList>
    </citation>
    <scope>NUCLEOTIDE SEQUENCE</scope>
    <source>
        <strain evidence="19">ATCC 50818</strain>
    </source>
</reference>
<dbReference type="Proteomes" id="UP000007799">
    <property type="component" value="Unassembled WGS sequence"/>
</dbReference>
<evidence type="ECO:0000256" key="3">
    <source>
        <dbReference type="ARBA" id="ARBA00004922"/>
    </source>
</evidence>
<evidence type="ECO:0000256" key="1">
    <source>
        <dbReference type="ARBA" id="ARBA00001936"/>
    </source>
</evidence>